<name>A0AAD6EV02_9POAL</name>
<gene>
    <name evidence="5" type="ORF">LUZ61_005808</name>
</gene>
<evidence type="ECO:0000313" key="6">
    <source>
        <dbReference type="Proteomes" id="UP001210211"/>
    </source>
</evidence>
<keyword evidence="2 3" id="KW-0732">Signal</keyword>
<evidence type="ECO:0000313" key="5">
    <source>
        <dbReference type="EMBL" id="KAJ3702103.1"/>
    </source>
</evidence>
<evidence type="ECO:0000256" key="1">
    <source>
        <dbReference type="ARBA" id="ARBA00004167"/>
    </source>
</evidence>
<dbReference type="EMBL" id="JAMRDG010000001">
    <property type="protein sequence ID" value="KAJ3702103.1"/>
    <property type="molecule type" value="Genomic_DNA"/>
</dbReference>
<comment type="caution">
    <text evidence="5">The sequence shown here is derived from an EMBL/GenBank/DDBJ whole genome shotgun (WGS) entry which is preliminary data.</text>
</comment>
<feature type="domain" description="Wall-associated receptor kinase galacturonan-binding" evidence="4">
    <location>
        <begin position="30"/>
        <end position="86"/>
    </location>
</feature>
<dbReference type="Pfam" id="PF13947">
    <property type="entry name" value="GUB_WAK_bind"/>
    <property type="match status" value="1"/>
</dbReference>
<evidence type="ECO:0000256" key="3">
    <source>
        <dbReference type="SAM" id="SignalP"/>
    </source>
</evidence>
<protein>
    <recommendedName>
        <fullName evidence="4">Wall-associated receptor kinase galacturonan-binding domain-containing protein</fullName>
    </recommendedName>
</protein>
<evidence type="ECO:0000259" key="4">
    <source>
        <dbReference type="Pfam" id="PF13947"/>
    </source>
</evidence>
<sequence length="209" mass="22958">METPLLFVTLIFFGSSLSLASSSNLQQYSCPPCGGLKIPSPLSTDSDCGEQNYRLYCINNTLQFLSQSGLYYQVISIDPTANMLVISVPTIRKNACISSDLKEEGLTLDESLPFNISKRNEVMLFNCAEDILNSPLNCTTASPCRKFEATSAGKSCRNTLCCSYLKDSAMTSHRIRIRVGGCTAYTSVVNMSPNDPPSTWKFGIELQWA</sequence>
<organism evidence="5 6">
    <name type="scientific">Rhynchospora tenuis</name>
    <dbReference type="NCBI Taxonomy" id="198213"/>
    <lineage>
        <taxon>Eukaryota</taxon>
        <taxon>Viridiplantae</taxon>
        <taxon>Streptophyta</taxon>
        <taxon>Embryophyta</taxon>
        <taxon>Tracheophyta</taxon>
        <taxon>Spermatophyta</taxon>
        <taxon>Magnoliopsida</taxon>
        <taxon>Liliopsida</taxon>
        <taxon>Poales</taxon>
        <taxon>Cyperaceae</taxon>
        <taxon>Cyperoideae</taxon>
        <taxon>Rhynchosporeae</taxon>
        <taxon>Rhynchospora</taxon>
    </lineage>
</organism>
<dbReference type="GO" id="GO:0016020">
    <property type="term" value="C:membrane"/>
    <property type="evidence" value="ECO:0007669"/>
    <property type="project" value="UniProtKB-SubCell"/>
</dbReference>
<accession>A0AAD6EV02</accession>
<dbReference type="AlphaFoldDB" id="A0AAD6EV02"/>
<evidence type="ECO:0000256" key="2">
    <source>
        <dbReference type="ARBA" id="ARBA00022729"/>
    </source>
</evidence>
<dbReference type="PANTHER" id="PTHR33355">
    <property type="entry name" value="WALL-ASSOCIATED RECEPTOR KINASE CARBOXY-TERMINAL PROTEIN-RELATED"/>
    <property type="match status" value="1"/>
</dbReference>
<dbReference type="GO" id="GO:0030247">
    <property type="term" value="F:polysaccharide binding"/>
    <property type="evidence" value="ECO:0007669"/>
    <property type="project" value="InterPro"/>
</dbReference>
<keyword evidence="6" id="KW-1185">Reference proteome</keyword>
<proteinExistence type="predicted"/>
<dbReference type="PANTHER" id="PTHR33355:SF14">
    <property type="entry name" value="WALL-ASSOCIATED RECEPTOR KINASE GALACTURONAN-BINDING DOMAIN-CONTAINING PROTEIN"/>
    <property type="match status" value="1"/>
</dbReference>
<feature type="chain" id="PRO_5042111531" description="Wall-associated receptor kinase galacturonan-binding domain-containing protein" evidence="3">
    <location>
        <begin position="21"/>
        <end position="209"/>
    </location>
</feature>
<reference evidence="5 6" key="1">
    <citation type="journal article" date="2022" name="Cell">
        <title>Repeat-based holocentromeres influence genome architecture and karyotype evolution.</title>
        <authorList>
            <person name="Hofstatter P.G."/>
            <person name="Thangavel G."/>
            <person name="Lux T."/>
            <person name="Neumann P."/>
            <person name="Vondrak T."/>
            <person name="Novak P."/>
            <person name="Zhang M."/>
            <person name="Costa L."/>
            <person name="Castellani M."/>
            <person name="Scott A."/>
            <person name="Toegelov H."/>
            <person name="Fuchs J."/>
            <person name="Mata-Sucre Y."/>
            <person name="Dias Y."/>
            <person name="Vanzela A.L.L."/>
            <person name="Huettel B."/>
            <person name="Almeida C.C.S."/>
            <person name="Simkova H."/>
            <person name="Souza G."/>
            <person name="Pedrosa-Harand A."/>
            <person name="Macas J."/>
            <person name="Mayer K.F.X."/>
            <person name="Houben A."/>
            <person name="Marques A."/>
        </authorList>
    </citation>
    <scope>NUCLEOTIDE SEQUENCE [LARGE SCALE GENOMIC DNA]</scope>
    <source>
        <strain evidence="5">RhyTen1mFocal</strain>
    </source>
</reference>
<feature type="signal peptide" evidence="3">
    <location>
        <begin position="1"/>
        <end position="20"/>
    </location>
</feature>
<dbReference type="Proteomes" id="UP001210211">
    <property type="component" value="Unassembled WGS sequence"/>
</dbReference>
<comment type="subcellular location">
    <subcellularLocation>
        <location evidence="1">Membrane</location>
        <topology evidence="1">Single-pass membrane protein</topology>
    </subcellularLocation>
</comment>
<dbReference type="InterPro" id="IPR025287">
    <property type="entry name" value="WAK_GUB"/>
</dbReference>